<organism evidence="1">
    <name type="scientific">uncultured Caudovirales phage</name>
    <dbReference type="NCBI Taxonomy" id="2100421"/>
    <lineage>
        <taxon>Viruses</taxon>
        <taxon>Duplodnaviria</taxon>
        <taxon>Heunggongvirae</taxon>
        <taxon>Uroviricota</taxon>
        <taxon>Caudoviricetes</taxon>
        <taxon>Peduoviridae</taxon>
        <taxon>Maltschvirus</taxon>
        <taxon>Maltschvirus maltsch</taxon>
    </lineage>
</organism>
<protein>
    <submittedName>
        <fullName evidence="1">Uncharacterized protein</fullName>
    </submittedName>
</protein>
<reference evidence="1" key="1">
    <citation type="submission" date="2020-04" db="EMBL/GenBank/DDBJ databases">
        <authorList>
            <person name="Chiriac C."/>
            <person name="Salcher M."/>
            <person name="Ghai R."/>
            <person name="Kavagutti S V."/>
        </authorList>
    </citation>
    <scope>NUCLEOTIDE SEQUENCE</scope>
</reference>
<accession>A0A6J5PA55</accession>
<sequence>MHQQISFDPLDHMDAGMTPEQAAKEAQRLRQIAKTQYQQEGCEVKAWRLTGQLRQYKSFGVEDGRIRTVYYLTVTK</sequence>
<dbReference type="EMBL" id="LR796832">
    <property type="protein sequence ID" value="CAB4168779.1"/>
    <property type="molecule type" value="Genomic_DNA"/>
</dbReference>
<evidence type="ECO:0000313" key="1">
    <source>
        <dbReference type="EMBL" id="CAB4168779.1"/>
    </source>
</evidence>
<proteinExistence type="predicted"/>
<gene>
    <name evidence="1" type="ORF">UFOVP580_38</name>
</gene>
<name>A0A6J5PA55_9CAUD</name>